<comment type="caution">
    <text evidence="10">The sequence shown here is derived from an EMBL/GenBank/DDBJ whole genome shotgun (WGS) entry which is preliminary data.</text>
</comment>
<dbReference type="Pfam" id="PF03160">
    <property type="entry name" value="Calx-beta"/>
    <property type="match status" value="2"/>
</dbReference>
<keyword evidence="8" id="KW-0812">Transmembrane</keyword>
<dbReference type="SUPFAM" id="SSF141072">
    <property type="entry name" value="CalX-like"/>
    <property type="match status" value="2"/>
</dbReference>
<evidence type="ECO:0000256" key="8">
    <source>
        <dbReference type="SAM" id="Phobius"/>
    </source>
</evidence>
<keyword evidence="8" id="KW-1133">Transmembrane helix</keyword>
<dbReference type="Pfam" id="PF16184">
    <property type="entry name" value="Cadherin_3"/>
    <property type="match status" value="2"/>
</dbReference>
<gene>
    <name evidence="10" type="ORF">DGAL_LOCUS7448</name>
</gene>
<keyword evidence="11" id="KW-1185">Reference proteome</keyword>
<dbReference type="OrthoDB" id="430044at2759"/>
<evidence type="ECO:0000256" key="5">
    <source>
        <dbReference type="ARBA" id="ARBA00023180"/>
    </source>
</evidence>
<dbReference type="GO" id="GO:0009653">
    <property type="term" value="P:anatomical structure morphogenesis"/>
    <property type="evidence" value="ECO:0007669"/>
    <property type="project" value="TreeGrafter"/>
</dbReference>
<organism evidence="10 11">
    <name type="scientific">Daphnia galeata</name>
    <dbReference type="NCBI Taxonomy" id="27404"/>
    <lineage>
        <taxon>Eukaryota</taxon>
        <taxon>Metazoa</taxon>
        <taxon>Ecdysozoa</taxon>
        <taxon>Arthropoda</taxon>
        <taxon>Crustacea</taxon>
        <taxon>Branchiopoda</taxon>
        <taxon>Diplostraca</taxon>
        <taxon>Cladocera</taxon>
        <taxon>Anomopoda</taxon>
        <taxon>Daphniidae</taxon>
        <taxon>Daphnia</taxon>
    </lineage>
</organism>
<feature type="compositionally biased region" description="Low complexity" evidence="7">
    <location>
        <begin position="585"/>
        <end position="594"/>
    </location>
</feature>
<dbReference type="InterPro" id="IPR038081">
    <property type="entry name" value="CalX-like_sf"/>
</dbReference>
<feature type="compositionally biased region" description="Polar residues" evidence="7">
    <location>
        <begin position="1590"/>
        <end position="1611"/>
    </location>
</feature>
<sequence>MDANFHPDSSSCPEGCICTGGGSSLKPMECRRCRPGYRQSTTVKGRPKCSQQEVQLQQDGPLMSIPSVVEGDAVTISERYFVVLDSAVDKESVEYILARPTQMGSVLLSGKVLQIGDVITRADVIQGKLTFKADKEVGWLSAEDRLYWNVSAAKRDDSEDKNGRGRNVLVNGRVLDSSGKVLRRTEDTIKRARDENGANGLAPLPRVPLRPETLMIAIQPKDNQRPEVVVNGEVTVDEGATEILSPDILTVNDSDTRPDNLVVVIVDGPKHGYLEVRNRSGQRKVVTEFPLSALLEEQLSYVQNDHKGSEPRQDSFRFYVRDASDNRSPPSQLDIVIENVNDEPPQITTRPLLLSMGQDRVILTGDHFDIQDQDSEPSDLQITLVSQPTNGRLQRFDPLSNSDRTLQPGETMDYQELLDGNIAFISSAEESQIVFQVNDGDSISSQQVTLRYINKQQDEELFGRSGGTTPCMMEFNTTEWKSGENSGVAAITVMRTGDLSITCSVICSTEAQSADDSKDFDSRPVAESSRVFFLRGVTVIYCPVQLKDDSFYEGDETFLARLSHPQVEQLENGGQQSTNDQTIKVSAGGSSSSSAVIGSRSQLAVRIQDDEDITRVQFNQSVYRPSVHQQDADSSVTLHVERTGDLRFASKIFVTSLDGSAKEGKDYVLKGRQSLEFGPGDKWTSFSVAFLNTNNKNTWPKSFQIALSSEDSINAQLGAGKSSATILIPPTITSGPALLPAEPIVVSLMDYDRLGTEFDKRPTTIPAGYPVVCVTPCDPKYPLYNISTQRLCRNMAIDVSKIRFSWDISPPTSGSSSQDPLSDTTAGPFYRLSEPTAFSGVEDRVLDAVFFGRDFKIRCVAQPVRLDPAMLVGPASKSRPVIVSGESGLCPPFTPNSIASDDDDQQVMVAGQQPFSASLSYVNASDTKHPDTMRIQVVVPHSDGLMPILSTQPLHGIRHVMSEPAYRSHHRCSNLHPAMGFLAESDRNDSSKLPFEFSKNIRQESAVRLYRHLDSTGCLWHFEAWYTMTELVQLCGGQVTSNFQAMNRGQVQVTVRVPLYVTLISASTGGHQSWTSVEHQTEMEFSFSYASVLLGQRGVAETKLALAVQPHVTRIRTDPNNGRLVIEFQTETRFAGRYLENGSRLLSPSHHHFVAGQLLGFDLELMWSQIYPTGATFQKWRAVSNYTLQDYTGNYTLVLAPCPASSDYSQSQQQQQSHQANKFGRLMSNKKEDCQSADPFNVTLPIHYQQPFRPEPVHYSLETTFQLTNDVRAFLRKPRSINDIKDAEFEGSFHNGERVYGRVLWHPSNELSPGYRLSIEKLYLCAGRDGYVPLFEPNAERPQFGCLENSQRLKYRLLLLDREDPYGSDKDVQGLSLDAKFASQVDQLRTGMAHLPSMDGFVFSVDPLFQLEPGIRWFLQVSYSVQPVIGSSSMFRWKRQESGSQLKARRGTNMRFLPLDWPSSDLINDDDSSSNNKKSHGDHQQQSATLASTLLLAAGLLVILVMAVLIVFSVYYRPSTSSNKKKKKKKNINIISSSNNSDNKNQSQSSGANNINSTSSTDGISNETGGGINAEAEHEDEDESTPMKALNNNGRMMTASSTSGSIKITLV</sequence>
<dbReference type="InterPro" id="IPR003644">
    <property type="entry name" value="Calx_beta"/>
</dbReference>
<feature type="compositionally biased region" description="Low complexity" evidence="7">
    <location>
        <begin position="1532"/>
        <end position="1550"/>
    </location>
</feature>
<dbReference type="PROSITE" id="PS51854">
    <property type="entry name" value="CSPG"/>
    <property type="match status" value="2"/>
</dbReference>
<feature type="region of interest" description="Disordered" evidence="7">
    <location>
        <begin position="568"/>
        <end position="594"/>
    </location>
</feature>
<dbReference type="PANTHER" id="PTHR45739">
    <property type="entry name" value="MATRIX PROTEIN, PUTATIVE-RELATED"/>
    <property type="match status" value="1"/>
</dbReference>
<reference evidence="10" key="1">
    <citation type="submission" date="2021-11" db="EMBL/GenBank/DDBJ databases">
        <authorList>
            <person name="Schell T."/>
        </authorList>
    </citation>
    <scope>NUCLEOTIDE SEQUENCE</scope>
    <source>
        <strain evidence="10">M5</strain>
    </source>
</reference>
<name>A0A8J2RMX5_9CRUS</name>
<dbReference type="InterPro" id="IPR039005">
    <property type="entry name" value="CSPG_rpt"/>
</dbReference>
<feature type="compositionally biased region" description="Polar residues" evidence="7">
    <location>
        <begin position="572"/>
        <end position="584"/>
    </location>
</feature>
<feature type="repeat" description="CSPG" evidence="6">
    <location>
        <begin position="343"/>
        <end position="442"/>
    </location>
</feature>
<keyword evidence="4" id="KW-0106">Calcium</keyword>
<feature type="transmembrane region" description="Helical" evidence="8">
    <location>
        <begin position="1494"/>
        <end position="1516"/>
    </location>
</feature>
<keyword evidence="3" id="KW-0677">Repeat</keyword>
<dbReference type="Gene3D" id="2.60.40.2030">
    <property type="match status" value="2"/>
</dbReference>
<feature type="domain" description="Calx-beta" evidence="9">
    <location>
        <begin position="603"/>
        <end position="708"/>
    </location>
</feature>
<keyword evidence="5" id="KW-0325">Glycoprotein</keyword>
<comment type="similarity">
    <text evidence="1">Belongs to the FRAS1 family.</text>
</comment>
<evidence type="ECO:0000256" key="4">
    <source>
        <dbReference type="ARBA" id="ARBA00022837"/>
    </source>
</evidence>
<evidence type="ECO:0000256" key="7">
    <source>
        <dbReference type="SAM" id="MobiDB-lite"/>
    </source>
</evidence>
<dbReference type="GO" id="GO:0016020">
    <property type="term" value="C:membrane"/>
    <property type="evidence" value="ECO:0007669"/>
    <property type="project" value="InterPro"/>
</dbReference>
<dbReference type="EMBL" id="CAKKLH010000146">
    <property type="protein sequence ID" value="CAH0104541.1"/>
    <property type="molecule type" value="Genomic_DNA"/>
</dbReference>
<feature type="compositionally biased region" description="Polar residues" evidence="7">
    <location>
        <begin position="1551"/>
        <end position="1567"/>
    </location>
</feature>
<protein>
    <recommendedName>
        <fullName evidence="9">Calx-beta domain-containing protein</fullName>
    </recommendedName>
</protein>
<dbReference type="SMART" id="SM00237">
    <property type="entry name" value="Calx_beta"/>
    <property type="match status" value="2"/>
</dbReference>
<dbReference type="PANTHER" id="PTHR45739:SF8">
    <property type="entry name" value="FRAS1-RELATED EXTRACELLULAR MATRIX PROTEIN 1"/>
    <property type="match status" value="1"/>
</dbReference>
<feature type="repeat" description="CSPG" evidence="6">
    <location>
        <begin position="225"/>
        <end position="321"/>
    </location>
</feature>
<evidence type="ECO:0000256" key="3">
    <source>
        <dbReference type="ARBA" id="ARBA00022737"/>
    </source>
</evidence>
<evidence type="ECO:0000313" key="10">
    <source>
        <dbReference type="EMBL" id="CAH0104541.1"/>
    </source>
</evidence>
<evidence type="ECO:0000256" key="1">
    <source>
        <dbReference type="ARBA" id="ARBA00005529"/>
    </source>
</evidence>
<evidence type="ECO:0000256" key="6">
    <source>
        <dbReference type="PROSITE-ProRule" id="PRU01201"/>
    </source>
</evidence>
<proteinExistence type="inferred from homology"/>
<dbReference type="Proteomes" id="UP000789390">
    <property type="component" value="Unassembled WGS sequence"/>
</dbReference>
<evidence type="ECO:0000313" key="11">
    <source>
        <dbReference type="Proteomes" id="UP000789390"/>
    </source>
</evidence>
<feature type="region of interest" description="Disordered" evidence="7">
    <location>
        <begin position="1521"/>
        <end position="1611"/>
    </location>
</feature>
<feature type="domain" description="Calx-beta" evidence="9">
    <location>
        <begin position="450"/>
        <end position="563"/>
    </location>
</feature>
<evidence type="ECO:0000256" key="2">
    <source>
        <dbReference type="ARBA" id="ARBA00022729"/>
    </source>
</evidence>
<dbReference type="GO" id="GO:0007154">
    <property type="term" value="P:cell communication"/>
    <property type="evidence" value="ECO:0007669"/>
    <property type="project" value="InterPro"/>
</dbReference>
<keyword evidence="2" id="KW-0732">Signal</keyword>
<accession>A0A8J2RMX5</accession>
<evidence type="ECO:0000259" key="9">
    <source>
        <dbReference type="SMART" id="SM00237"/>
    </source>
</evidence>
<keyword evidence="8" id="KW-0472">Membrane</keyword>
<dbReference type="InterPro" id="IPR051561">
    <property type="entry name" value="FRAS1_ECM"/>
</dbReference>